<feature type="domain" description="Mce/MlaD" evidence="7">
    <location>
        <begin position="157"/>
        <end position="214"/>
    </location>
</feature>
<sequence length="871" mass="93171">MTNIEAPKVVKKKLFSPVWLLPLVALALAAWLGIKSIRESGVEIFIHFPSASGIDVGKTLVKYQGLTVGKVTDIAMDEDLKGVNVTVMMDYRSTPYLKENTQFWLVSPKASITGVSGLDALFSGNYIAVQPGDGENMTRFDALREAPPLAPGNEGILVELSTDRLGSLDVGSGVYFRQIPVGNVVSYRLEGSQRIIIGAFIQEQYAHLVKKDSRFWNVSGMSIDASLKGIKVESESLATLLAGGISFSSSDAGMSASHGDSFVLHSNEVDALGGFSLELTTTNADGLNVGSVVVYRGLEIGKVTDTKLTDTGVSLSIFVNQAHGHLIGKDSRFWREGAEVSLGGIKHAARLITGDVIAVLPGDGEMRASYVLEDKAPDFMYADKAHVLIRSDKGQGAQVGAEIRYRNLPIGEVTGVKLADDLGSVEYQADIQPEFKRLLTQGSYLITESPLSLDASLKGVKFAVGDTSTLLNGALRLVSGSGAALSDTDELHLYASDDEALAAKAPAKRIKVKLQSIEGAGIEVSSPVYYKKMHIGEVTQVKWLPDTDTFNIELAIDNTFNRLIGPNTLYWKHSAISVDASLKGLKVDVATLPGLISGGIAIGLLQQGEAKNPGHLYESEALALAQAYPIELLMSADSRLVAGAPIRYQGHQIGEVTEVKLSSDLTELVAHAYLYGEYADNFCREDSRYLLEDVQISLQGIKAPEAILTGPFISVLPGKTGARLKRFNVTTRAPHYANVAEDALKLTLERPSLGSLKAGSQIFYRGVAIGAIDGFALNSSGSQVELFAHINAEYRHLVNASSVFFDLSGVSVEFGLFSGAKVQTGSLETILAGGIGVATRAATAGSNQLGNGSRFVLYPEAHEDWLSWAPQ</sequence>
<feature type="domain" description="Mce/MlaD" evidence="7">
    <location>
        <begin position="511"/>
        <end position="567"/>
    </location>
</feature>
<evidence type="ECO:0000256" key="2">
    <source>
        <dbReference type="ARBA" id="ARBA00022475"/>
    </source>
</evidence>
<name>A1S5Y0_SHEAM</name>
<evidence type="ECO:0000313" key="8">
    <source>
        <dbReference type="EMBL" id="ABL99786.1"/>
    </source>
</evidence>
<feature type="domain" description="Mce/MlaD" evidence="7">
    <location>
        <begin position="627"/>
        <end position="718"/>
    </location>
</feature>
<accession>A1S5Y0</accession>
<keyword evidence="4" id="KW-0812">Transmembrane</keyword>
<dbReference type="GO" id="GO:0005886">
    <property type="term" value="C:plasma membrane"/>
    <property type="evidence" value="ECO:0007669"/>
    <property type="project" value="UniProtKB-SubCell"/>
</dbReference>
<dbReference type="RefSeq" id="WP_011759694.1">
    <property type="nucleotide sequence ID" value="NC_008700.1"/>
</dbReference>
<dbReference type="PANTHER" id="PTHR30462">
    <property type="entry name" value="INTERMEMBRANE TRANSPORT PROTEIN PQIB-RELATED"/>
    <property type="match status" value="1"/>
</dbReference>
<evidence type="ECO:0000313" key="9">
    <source>
        <dbReference type="Proteomes" id="UP000009175"/>
    </source>
</evidence>
<dbReference type="Proteomes" id="UP000009175">
    <property type="component" value="Chromosome"/>
</dbReference>
<dbReference type="InterPro" id="IPR003399">
    <property type="entry name" value="Mce/MlaD"/>
</dbReference>
<protein>
    <submittedName>
        <fullName evidence="8">Mammalian cell entry related</fullName>
    </submittedName>
</protein>
<gene>
    <name evidence="8" type="ordered locus">Sama_1579</name>
</gene>
<evidence type="ECO:0000256" key="1">
    <source>
        <dbReference type="ARBA" id="ARBA00004533"/>
    </source>
</evidence>
<comment type="subcellular location">
    <subcellularLocation>
        <location evidence="1">Cell inner membrane</location>
    </subcellularLocation>
</comment>
<feature type="domain" description="Mce/MlaD" evidence="7">
    <location>
        <begin position="387"/>
        <end position="448"/>
    </location>
</feature>
<dbReference type="Pfam" id="PF02470">
    <property type="entry name" value="MlaD"/>
    <property type="match status" value="7"/>
</dbReference>
<keyword evidence="5" id="KW-1133">Transmembrane helix</keyword>
<organism evidence="8 9">
    <name type="scientific">Shewanella amazonensis (strain ATCC BAA-1098 / SB2B)</name>
    <dbReference type="NCBI Taxonomy" id="326297"/>
    <lineage>
        <taxon>Bacteria</taxon>
        <taxon>Pseudomonadati</taxon>
        <taxon>Pseudomonadota</taxon>
        <taxon>Gammaproteobacteria</taxon>
        <taxon>Alteromonadales</taxon>
        <taxon>Shewanellaceae</taxon>
        <taxon>Shewanella</taxon>
    </lineage>
</organism>
<evidence type="ECO:0000256" key="5">
    <source>
        <dbReference type="ARBA" id="ARBA00022989"/>
    </source>
</evidence>
<feature type="domain" description="Mce/MlaD" evidence="7">
    <location>
        <begin position="745"/>
        <end position="803"/>
    </location>
</feature>
<dbReference type="eggNOG" id="COG3008">
    <property type="taxonomic scope" value="Bacteria"/>
</dbReference>
<dbReference type="InterPro" id="IPR051800">
    <property type="entry name" value="PqiA-PqiB_transport"/>
</dbReference>
<evidence type="ECO:0000256" key="6">
    <source>
        <dbReference type="ARBA" id="ARBA00023136"/>
    </source>
</evidence>
<keyword evidence="9" id="KW-1185">Reference proteome</keyword>
<evidence type="ECO:0000259" key="7">
    <source>
        <dbReference type="Pfam" id="PF02470"/>
    </source>
</evidence>
<evidence type="ECO:0000256" key="4">
    <source>
        <dbReference type="ARBA" id="ARBA00022692"/>
    </source>
</evidence>
<feature type="domain" description="Mce/MlaD" evidence="7">
    <location>
        <begin position="41"/>
        <end position="132"/>
    </location>
</feature>
<dbReference type="HOGENOM" id="CLU_015836_0_0_6"/>
<dbReference type="EMBL" id="CP000507">
    <property type="protein sequence ID" value="ABL99786.1"/>
    <property type="molecule type" value="Genomic_DNA"/>
</dbReference>
<evidence type="ECO:0000256" key="3">
    <source>
        <dbReference type="ARBA" id="ARBA00022519"/>
    </source>
</evidence>
<proteinExistence type="predicted"/>
<feature type="domain" description="Mce/MlaD" evidence="7">
    <location>
        <begin position="277"/>
        <end position="361"/>
    </location>
</feature>
<keyword evidence="3" id="KW-0997">Cell inner membrane</keyword>
<dbReference type="STRING" id="326297.Sama_1579"/>
<dbReference type="AlphaFoldDB" id="A1S5Y0"/>
<reference evidence="8 9" key="1">
    <citation type="submission" date="2006-12" db="EMBL/GenBank/DDBJ databases">
        <title>Complete sequence of Shewanella amazonensis SB2B.</title>
        <authorList>
            <consortium name="US DOE Joint Genome Institute"/>
            <person name="Copeland A."/>
            <person name="Lucas S."/>
            <person name="Lapidus A."/>
            <person name="Barry K."/>
            <person name="Detter J.C."/>
            <person name="Glavina del Rio T."/>
            <person name="Hammon N."/>
            <person name="Israni S."/>
            <person name="Dalin E."/>
            <person name="Tice H."/>
            <person name="Pitluck S."/>
            <person name="Munk A.C."/>
            <person name="Brettin T."/>
            <person name="Bruce D."/>
            <person name="Han C."/>
            <person name="Tapia R."/>
            <person name="Gilna P."/>
            <person name="Schmutz J."/>
            <person name="Larimer F."/>
            <person name="Land M."/>
            <person name="Hauser L."/>
            <person name="Kyrpides N."/>
            <person name="Mikhailova N."/>
            <person name="Fredrickson J."/>
            <person name="Richardson P."/>
        </authorList>
    </citation>
    <scope>NUCLEOTIDE SEQUENCE [LARGE SCALE GENOMIC DNA]</scope>
    <source>
        <strain evidence="9">ATCC BAA-1098 / SB2B</strain>
    </source>
</reference>
<dbReference type="OrthoDB" id="9806984at2"/>
<dbReference type="KEGG" id="saz:Sama_1579"/>
<keyword evidence="2" id="KW-1003">Cell membrane</keyword>
<dbReference type="PANTHER" id="PTHR30462:SF0">
    <property type="entry name" value="INTERMEMBRANE TRANSPORT PROTEIN YEBT"/>
    <property type="match status" value="1"/>
</dbReference>
<keyword evidence="6" id="KW-0472">Membrane</keyword>